<keyword evidence="5" id="KW-1185">Reference proteome</keyword>
<gene>
    <name evidence="4" type="ORF">PENTCL1PPCAC_17698</name>
</gene>
<evidence type="ECO:0000256" key="2">
    <source>
        <dbReference type="SAM" id="Phobius"/>
    </source>
</evidence>
<dbReference type="Proteomes" id="UP001432027">
    <property type="component" value="Unassembled WGS sequence"/>
</dbReference>
<dbReference type="PANTHER" id="PTHR47520:SF13">
    <property type="entry name" value="PROTEIN CBG10012"/>
    <property type="match status" value="1"/>
</dbReference>
<evidence type="ECO:0000256" key="3">
    <source>
        <dbReference type="SAM" id="SignalP"/>
    </source>
</evidence>
<reference evidence="4" key="1">
    <citation type="submission" date="2023-10" db="EMBL/GenBank/DDBJ databases">
        <title>Genome assembly of Pristionchus species.</title>
        <authorList>
            <person name="Yoshida K."/>
            <person name="Sommer R.J."/>
        </authorList>
    </citation>
    <scope>NUCLEOTIDE SEQUENCE</scope>
    <source>
        <strain evidence="4">RS0144</strain>
    </source>
</reference>
<dbReference type="EMBL" id="BTSX01000004">
    <property type="protein sequence ID" value="GMS95523.1"/>
    <property type="molecule type" value="Genomic_DNA"/>
</dbReference>
<keyword evidence="3" id="KW-0732">Signal</keyword>
<name>A0AAV5TMR4_9BILA</name>
<feature type="compositionally biased region" description="Low complexity" evidence="1">
    <location>
        <begin position="258"/>
        <end position="275"/>
    </location>
</feature>
<comment type="caution">
    <text evidence="4">The sequence shown here is derived from an EMBL/GenBank/DDBJ whole genome shotgun (WGS) entry which is preliminary data.</text>
</comment>
<feature type="region of interest" description="Disordered" evidence="1">
    <location>
        <begin position="218"/>
        <end position="275"/>
    </location>
</feature>
<feature type="transmembrane region" description="Helical" evidence="2">
    <location>
        <begin position="155"/>
        <end position="181"/>
    </location>
</feature>
<accession>A0AAV5TMR4</accession>
<organism evidence="4 5">
    <name type="scientific">Pristionchus entomophagus</name>
    <dbReference type="NCBI Taxonomy" id="358040"/>
    <lineage>
        <taxon>Eukaryota</taxon>
        <taxon>Metazoa</taxon>
        <taxon>Ecdysozoa</taxon>
        <taxon>Nematoda</taxon>
        <taxon>Chromadorea</taxon>
        <taxon>Rhabditida</taxon>
        <taxon>Rhabditina</taxon>
        <taxon>Diplogasteromorpha</taxon>
        <taxon>Diplogasteroidea</taxon>
        <taxon>Neodiplogasteridae</taxon>
        <taxon>Pristionchus</taxon>
    </lineage>
</organism>
<evidence type="ECO:0000313" key="4">
    <source>
        <dbReference type="EMBL" id="GMS95523.1"/>
    </source>
</evidence>
<keyword evidence="2" id="KW-0472">Membrane</keyword>
<dbReference type="AlphaFoldDB" id="A0AAV5TMR4"/>
<proteinExistence type="predicted"/>
<keyword evidence="2" id="KW-0812">Transmembrane</keyword>
<evidence type="ECO:0000313" key="5">
    <source>
        <dbReference type="Proteomes" id="UP001432027"/>
    </source>
</evidence>
<evidence type="ECO:0000256" key="1">
    <source>
        <dbReference type="SAM" id="MobiDB-lite"/>
    </source>
</evidence>
<keyword evidence="2" id="KW-1133">Transmembrane helix</keyword>
<feature type="signal peptide" evidence="3">
    <location>
        <begin position="1"/>
        <end position="16"/>
    </location>
</feature>
<dbReference type="PANTHER" id="PTHR47520">
    <property type="entry name" value="CX DOMAIN-CONTAINING PROTEIN-RELATED"/>
    <property type="match status" value="1"/>
</dbReference>
<evidence type="ECO:0008006" key="6">
    <source>
        <dbReference type="Google" id="ProtNLM"/>
    </source>
</evidence>
<feature type="chain" id="PRO_5043686173" description="CX domain-containing protein" evidence="3">
    <location>
        <begin position="17"/>
        <end position="275"/>
    </location>
</feature>
<protein>
    <recommendedName>
        <fullName evidence="6">CX domain-containing protein</fullName>
    </recommendedName>
</protein>
<sequence>MISLLTFLLLSTLIHATDDNWTLTLHATRNGSITVISTVINGSFDKSSILIPLIVNGGYVRGKSSPHNDSYHLNLIRGSFYGIYPKCARIRDERGQIHSVCASDSIGMCTRKAKIEDLRVNSISIVDWNESLNLSWNCPSGEECCDFGCCPSDSFPWQLALIATVPLLVLLILAISIYFCCCRKGRENETHRQPAPTISTRQRVSSIRIRVITDPSQSLSSSSSIRHLPSNQPALRLPSAPPISHSDPSPSNIPPYPISILPSAPLPTSSERSLP</sequence>